<feature type="signal peptide" evidence="1">
    <location>
        <begin position="1"/>
        <end position="20"/>
    </location>
</feature>
<proteinExistence type="predicted"/>
<comment type="caution">
    <text evidence="2">The sequence shown here is derived from an EMBL/GenBank/DDBJ whole genome shotgun (WGS) entry which is preliminary data.</text>
</comment>
<evidence type="ECO:0000256" key="1">
    <source>
        <dbReference type="SAM" id="SignalP"/>
    </source>
</evidence>
<keyword evidence="3" id="KW-1185">Reference proteome</keyword>
<protein>
    <submittedName>
        <fullName evidence="2">Uncharacterized protein</fullName>
    </submittedName>
</protein>
<feature type="chain" id="PRO_5032531936" evidence="1">
    <location>
        <begin position="21"/>
        <end position="68"/>
    </location>
</feature>
<reference evidence="2 3" key="1">
    <citation type="submission" date="2020-10" db="EMBL/GenBank/DDBJ databases">
        <title>Plant Genome Project.</title>
        <authorList>
            <person name="Zhang R.-G."/>
        </authorList>
    </citation>
    <scope>NUCLEOTIDE SEQUENCE [LARGE SCALE GENOMIC DNA]</scope>
    <source>
        <strain evidence="2">FAFU-HL-1</strain>
        <tissue evidence="2">Leaf</tissue>
    </source>
</reference>
<keyword evidence="1" id="KW-0732">Signal</keyword>
<dbReference type="AlphaFoldDB" id="A0A835ME91"/>
<accession>A0A835ME91</accession>
<evidence type="ECO:0000313" key="2">
    <source>
        <dbReference type="EMBL" id="KAF9662975.1"/>
    </source>
</evidence>
<organism evidence="2 3">
    <name type="scientific">Salix dunnii</name>
    <dbReference type="NCBI Taxonomy" id="1413687"/>
    <lineage>
        <taxon>Eukaryota</taxon>
        <taxon>Viridiplantae</taxon>
        <taxon>Streptophyta</taxon>
        <taxon>Embryophyta</taxon>
        <taxon>Tracheophyta</taxon>
        <taxon>Spermatophyta</taxon>
        <taxon>Magnoliopsida</taxon>
        <taxon>eudicotyledons</taxon>
        <taxon>Gunneridae</taxon>
        <taxon>Pentapetalae</taxon>
        <taxon>rosids</taxon>
        <taxon>fabids</taxon>
        <taxon>Malpighiales</taxon>
        <taxon>Salicaceae</taxon>
        <taxon>Saliceae</taxon>
        <taxon>Salix</taxon>
    </lineage>
</organism>
<gene>
    <name evidence="2" type="ORF">SADUNF_Sadunf18G0110000</name>
</gene>
<evidence type="ECO:0000313" key="3">
    <source>
        <dbReference type="Proteomes" id="UP000657918"/>
    </source>
</evidence>
<dbReference type="EMBL" id="JADGMS010000018">
    <property type="protein sequence ID" value="KAF9662975.1"/>
    <property type="molecule type" value="Genomic_DNA"/>
</dbReference>
<sequence length="68" mass="7807">MFFRIVDVLMGLLFVEVMLGGWTSCSGMVQQCFHELKMDSIQFRNLSKSDNVNYCSCDHGPAFSYQIM</sequence>
<dbReference type="Proteomes" id="UP000657918">
    <property type="component" value="Unassembled WGS sequence"/>
</dbReference>
<name>A0A835ME91_9ROSI</name>